<dbReference type="OrthoDB" id="45970at2759"/>
<evidence type="ECO:0000256" key="1">
    <source>
        <dbReference type="SAM" id="MobiDB-lite"/>
    </source>
</evidence>
<sequence>MGCGGSKHSGLQTVDDSVHVMLTRDRKVQKAKGQATHGYVPRAEHPLLKPKAETAAADAVDAATGTDAAAASPAPAASDHDNTNNNNNNNNNNITGGPTNTTEAK</sequence>
<evidence type="ECO:0000313" key="3">
    <source>
        <dbReference type="Proteomes" id="UP000693970"/>
    </source>
</evidence>
<protein>
    <submittedName>
        <fullName evidence="2">Uncharacterized protein</fullName>
    </submittedName>
</protein>
<feature type="region of interest" description="Disordered" evidence="1">
    <location>
        <begin position="26"/>
        <end position="105"/>
    </location>
</feature>
<name>A0A9K3KTC1_9STRA</name>
<accession>A0A9K3KTC1</accession>
<organism evidence="2 3">
    <name type="scientific">Nitzschia inconspicua</name>
    <dbReference type="NCBI Taxonomy" id="303405"/>
    <lineage>
        <taxon>Eukaryota</taxon>
        <taxon>Sar</taxon>
        <taxon>Stramenopiles</taxon>
        <taxon>Ochrophyta</taxon>
        <taxon>Bacillariophyta</taxon>
        <taxon>Bacillariophyceae</taxon>
        <taxon>Bacillariophycidae</taxon>
        <taxon>Bacillariales</taxon>
        <taxon>Bacillariaceae</taxon>
        <taxon>Nitzschia</taxon>
    </lineage>
</organism>
<keyword evidence="3" id="KW-1185">Reference proteome</keyword>
<gene>
    <name evidence="2" type="ORF">IV203_017368</name>
</gene>
<dbReference type="AlphaFoldDB" id="A0A9K3KTC1"/>
<reference evidence="2" key="1">
    <citation type="journal article" date="2021" name="Sci. Rep.">
        <title>Diploid genomic architecture of Nitzschia inconspicua, an elite biomass production diatom.</title>
        <authorList>
            <person name="Oliver A."/>
            <person name="Podell S."/>
            <person name="Pinowska A."/>
            <person name="Traller J.C."/>
            <person name="Smith S.R."/>
            <person name="McClure R."/>
            <person name="Beliaev A."/>
            <person name="Bohutskyi P."/>
            <person name="Hill E.A."/>
            <person name="Rabines A."/>
            <person name="Zheng H."/>
            <person name="Allen L.Z."/>
            <person name="Kuo A."/>
            <person name="Grigoriev I.V."/>
            <person name="Allen A.E."/>
            <person name="Hazlebeck D."/>
            <person name="Allen E.E."/>
        </authorList>
    </citation>
    <scope>NUCLEOTIDE SEQUENCE</scope>
    <source>
        <strain evidence="2">Hildebrandi</strain>
    </source>
</reference>
<feature type="compositionally biased region" description="Low complexity" evidence="1">
    <location>
        <begin position="53"/>
        <end position="105"/>
    </location>
</feature>
<evidence type="ECO:0000313" key="2">
    <source>
        <dbReference type="EMBL" id="KAG7348663.1"/>
    </source>
</evidence>
<feature type="compositionally biased region" description="Basic and acidic residues" evidence="1">
    <location>
        <begin position="42"/>
        <end position="52"/>
    </location>
</feature>
<dbReference type="Proteomes" id="UP000693970">
    <property type="component" value="Unassembled WGS sequence"/>
</dbReference>
<comment type="caution">
    <text evidence="2">The sequence shown here is derived from an EMBL/GenBank/DDBJ whole genome shotgun (WGS) entry which is preliminary data.</text>
</comment>
<dbReference type="EMBL" id="JAGRRH010000020">
    <property type="protein sequence ID" value="KAG7348663.1"/>
    <property type="molecule type" value="Genomic_DNA"/>
</dbReference>
<reference evidence="2" key="2">
    <citation type="submission" date="2021-04" db="EMBL/GenBank/DDBJ databases">
        <authorList>
            <person name="Podell S."/>
        </authorList>
    </citation>
    <scope>NUCLEOTIDE SEQUENCE</scope>
    <source>
        <strain evidence="2">Hildebrandi</strain>
    </source>
</reference>
<proteinExistence type="predicted"/>